<organism evidence="2 3">
    <name type="scientific">Rhizobium lusitanum</name>
    <dbReference type="NCBI Taxonomy" id="293958"/>
    <lineage>
        <taxon>Bacteria</taxon>
        <taxon>Pseudomonadati</taxon>
        <taxon>Pseudomonadota</taxon>
        <taxon>Alphaproteobacteria</taxon>
        <taxon>Hyphomicrobiales</taxon>
        <taxon>Rhizobiaceae</taxon>
        <taxon>Rhizobium/Agrobacterium group</taxon>
        <taxon>Rhizobium</taxon>
    </lineage>
</organism>
<dbReference type="PROSITE" id="PS50801">
    <property type="entry name" value="STAS"/>
    <property type="match status" value="1"/>
</dbReference>
<name>A0A7X0MD39_9HYPH</name>
<accession>A0A7X0MD39</accession>
<dbReference type="Pfam" id="PF13466">
    <property type="entry name" value="STAS_2"/>
    <property type="match status" value="1"/>
</dbReference>
<sequence length="108" mass="11683">MSGQAEILHLHGPLTIKTIANVRDIIQVYLQEAAALRRSLVIDIDGNEDIDLTLPQLLLSARHTADQTGVTIALNKPADGNFLTVLQRAGLLGGDQQEDSFWLKGKAA</sequence>
<evidence type="ECO:0000259" key="1">
    <source>
        <dbReference type="PROSITE" id="PS50801"/>
    </source>
</evidence>
<dbReference type="Gene3D" id="3.30.750.24">
    <property type="entry name" value="STAS domain"/>
    <property type="match status" value="1"/>
</dbReference>
<gene>
    <name evidence="2" type="ORF">GGD46_001861</name>
</gene>
<dbReference type="Proteomes" id="UP000565576">
    <property type="component" value="Unassembled WGS sequence"/>
</dbReference>
<feature type="domain" description="STAS" evidence="1">
    <location>
        <begin position="1"/>
        <end position="108"/>
    </location>
</feature>
<dbReference type="InterPro" id="IPR058548">
    <property type="entry name" value="MlaB-like_STAS"/>
</dbReference>
<evidence type="ECO:0000313" key="3">
    <source>
        <dbReference type="Proteomes" id="UP000565576"/>
    </source>
</evidence>
<proteinExistence type="predicted"/>
<reference evidence="2 3" key="1">
    <citation type="submission" date="2020-08" db="EMBL/GenBank/DDBJ databases">
        <title>Genomic Encyclopedia of Type Strains, Phase IV (KMG-V): Genome sequencing to study the core and pangenomes of soil and plant-associated prokaryotes.</title>
        <authorList>
            <person name="Whitman W."/>
        </authorList>
    </citation>
    <scope>NUCLEOTIDE SEQUENCE [LARGE SCALE GENOMIC DNA]</scope>
    <source>
        <strain evidence="2 3">SEMIA 4060</strain>
    </source>
</reference>
<dbReference type="EMBL" id="JACHBG010000003">
    <property type="protein sequence ID" value="MBB6484583.1"/>
    <property type="molecule type" value="Genomic_DNA"/>
</dbReference>
<dbReference type="RefSeq" id="WP_184703432.1">
    <property type="nucleotide sequence ID" value="NZ_JACHBG010000003.1"/>
</dbReference>
<dbReference type="AlphaFoldDB" id="A0A7X0MD39"/>
<dbReference type="InterPro" id="IPR036513">
    <property type="entry name" value="STAS_dom_sf"/>
</dbReference>
<dbReference type="InterPro" id="IPR002645">
    <property type="entry name" value="STAS_dom"/>
</dbReference>
<evidence type="ECO:0000313" key="2">
    <source>
        <dbReference type="EMBL" id="MBB6484583.1"/>
    </source>
</evidence>
<comment type="caution">
    <text evidence="2">The sequence shown here is derived from an EMBL/GenBank/DDBJ whole genome shotgun (WGS) entry which is preliminary data.</text>
</comment>
<dbReference type="SUPFAM" id="SSF52091">
    <property type="entry name" value="SpoIIaa-like"/>
    <property type="match status" value="1"/>
</dbReference>
<protein>
    <submittedName>
        <fullName evidence="2">ABC-type transporter Mla MlaB component</fullName>
    </submittedName>
</protein>